<comment type="caution">
    <text evidence="1">The sequence shown here is derived from an EMBL/GenBank/DDBJ whole genome shotgun (WGS) entry which is preliminary data.</text>
</comment>
<dbReference type="EMBL" id="RZNX01000001">
    <property type="protein sequence ID" value="RUT36335.1"/>
    <property type="molecule type" value="Genomic_DNA"/>
</dbReference>
<evidence type="ECO:0000313" key="2">
    <source>
        <dbReference type="Proteomes" id="UP000272464"/>
    </source>
</evidence>
<sequence length="152" mass="17459">MPNLFPVNADFTESEIMQEAEAGTTTRFGRSWKFDFNAGEFMITPTGKIVQADEKEAWIQWCMKTILTARYKYIIYSRDYGHELEGLIGSGVQRAVYESEIQRMVQEALLTDSRTERVDGFEFNWLGDNCSFSCRVSSIRDEQVTLQGNVVI</sequence>
<organism evidence="1 2">
    <name type="scientific">Paenibacillus zeisoli</name>
    <dbReference type="NCBI Taxonomy" id="2496267"/>
    <lineage>
        <taxon>Bacteria</taxon>
        <taxon>Bacillati</taxon>
        <taxon>Bacillota</taxon>
        <taxon>Bacilli</taxon>
        <taxon>Bacillales</taxon>
        <taxon>Paenibacillaceae</taxon>
        <taxon>Paenibacillus</taxon>
    </lineage>
</organism>
<dbReference type="Proteomes" id="UP000272464">
    <property type="component" value="Unassembled WGS sequence"/>
</dbReference>
<evidence type="ECO:0000313" key="1">
    <source>
        <dbReference type="EMBL" id="RUT36335.1"/>
    </source>
</evidence>
<proteinExistence type="predicted"/>
<dbReference type="RefSeq" id="WP_127198028.1">
    <property type="nucleotide sequence ID" value="NZ_RZNX01000001.1"/>
</dbReference>
<accession>A0A3S1DDB6</accession>
<keyword evidence="2" id="KW-1185">Reference proteome</keyword>
<gene>
    <name evidence="1" type="ORF">EJP77_04950</name>
</gene>
<dbReference type="OrthoDB" id="89089at2"/>
<dbReference type="Pfam" id="PF10934">
    <property type="entry name" value="Sheath_initiator"/>
    <property type="match status" value="1"/>
</dbReference>
<name>A0A3S1DDB6_9BACL</name>
<dbReference type="InterPro" id="IPR020288">
    <property type="entry name" value="Sheath_initiator"/>
</dbReference>
<dbReference type="AlphaFoldDB" id="A0A3S1DDB6"/>
<protein>
    <submittedName>
        <fullName evidence="1">DUF2634 domain-containing protein</fullName>
    </submittedName>
</protein>
<reference evidence="1 2" key="1">
    <citation type="submission" date="2018-12" db="EMBL/GenBank/DDBJ databases">
        <authorList>
            <person name="Sun L."/>
            <person name="Chen Z."/>
        </authorList>
    </citation>
    <scope>NUCLEOTIDE SEQUENCE [LARGE SCALE GENOMIC DNA]</scope>
    <source>
        <strain evidence="1 2">3-5-3</strain>
    </source>
</reference>